<gene>
    <name evidence="1" type="ORF">GCM10010994_16020</name>
</gene>
<protein>
    <submittedName>
        <fullName evidence="1">Uncharacterized protein</fullName>
    </submittedName>
</protein>
<keyword evidence="2" id="KW-1185">Reference proteome</keyword>
<name>A0A916U3T7_9HYPH</name>
<sequence length="76" mass="8261">MRAAIDRAEAQTAPAELDEVASVRNALGAQAAALELLKQDLAKLAIVAAELDRNRHDDAFRRSLAKYPVITSYLGR</sequence>
<evidence type="ECO:0000313" key="2">
    <source>
        <dbReference type="Proteomes" id="UP000637002"/>
    </source>
</evidence>
<reference evidence="1" key="1">
    <citation type="journal article" date="2014" name="Int. J. Syst. Evol. Microbiol.">
        <title>Complete genome sequence of Corynebacterium casei LMG S-19264T (=DSM 44701T), isolated from a smear-ripened cheese.</title>
        <authorList>
            <consortium name="US DOE Joint Genome Institute (JGI-PGF)"/>
            <person name="Walter F."/>
            <person name="Albersmeier A."/>
            <person name="Kalinowski J."/>
            <person name="Ruckert C."/>
        </authorList>
    </citation>
    <scope>NUCLEOTIDE SEQUENCE</scope>
    <source>
        <strain evidence="1">CGMCC 1.12919</strain>
    </source>
</reference>
<organism evidence="1 2">
    <name type="scientific">Chelatococcus reniformis</name>
    <dbReference type="NCBI Taxonomy" id="1494448"/>
    <lineage>
        <taxon>Bacteria</taxon>
        <taxon>Pseudomonadati</taxon>
        <taxon>Pseudomonadota</taxon>
        <taxon>Alphaproteobacteria</taxon>
        <taxon>Hyphomicrobiales</taxon>
        <taxon>Chelatococcaceae</taxon>
        <taxon>Chelatococcus</taxon>
    </lineage>
</organism>
<dbReference type="EMBL" id="BMGG01000002">
    <property type="protein sequence ID" value="GGC57818.1"/>
    <property type="molecule type" value="Genomic_DNA"/>
</dbReference>
<accession>A0A916U3T7</accession>
<proteinExistence type="predicted"/>
<comment type="caution">
    <text evidence="1">The sequence shown here is derived from an EMBL/GenBank/DDBJ whole genome shotgun (WGS) entry which is preliminary data.</text>
</comment>
<reference evidence="1" key="2">
    <citation type="submission" date="2020-09" db="EMBL/GenBank/DDBJ databases">
        <authorList>
            <person name="Sun Q."/>
            <person name="Zhou Y."/>
        </authorList>
    </citation>
    <scope>NUCLEOTIDE SEQUENCE</scope>
    <source>
        <strain evidence="1">CGMCC 1.12919</strain>
    </source>
</reference>
<dbReference type="Proteomes" id="UP000637002">
    <property type="component" value="Unassembled WGS sequence"/>
</dbReference>
<evidence type="ECO:0000313" key="1">
    <source>
        <dbReference type="EMBL" id="GGC57818.1"/>
    </source>
</evidence>
<dbReference type="RefSeq" id="WP_188608589.1">
    <property type="nucleotide sequence ID" value="NZ_BMGG01000002.1"/>
</dbReference>
<dbReference type="AlphaFoldDB" id="A0A916U3T7"/>